<dbReference type="EC" id="3.4.21.105" evidence="3"/>
<gene>
    <name evidence="4" type="ORF">M9458_013623</name>
</gene>
<sequence length="75" mass="8885">MSNKRSNSFRRAILQGSRQLRNSALREEVGLGLSRRLVRHIAYETLPREVDRKWYFDSYTYCPPPWLMLAITIAE</sequence>
<proteinExistence type="inferred from homology"/>
<accession>A0ABD0QZ73</accession>
<dbReference type="AlphaFoldDB" id="A0ABD0QZ73"/>
<comment type="catalytic activity">
    <reaction evidence="1">
        <text>Cleaves type-1 transmembrane domains using a catalytic dyad composed of serine and histidine that are contributed by different transmembrane domains.</text>
        <dbReference type="EC" id="3.4.21.105"/>
    </reaction>
</comment>
<organism evidence="4 5">
    <name type="scientific">Cirrhinus mrigala</name>
    <name type="common">Mrigala</name>
    <dbReference type="NCBI Taxonomy" id="683832"/>
    <lineage>
        <taxon>Eukaryota</taxon>
        <taxon>Metazoa</taxon>
        <taxon>Chordata</taxon>
        <taxon>Craniata</taxon>
        <taxon>Vertebrata</taxon>
        <taxon>Euteleostomi</taxon>
        <taxon>Actinopterygii</taxon>
        <taxon>Neopterygii</taxon>
        <taxon>Teleostei</taxon>
        <taxon>Ostariophysi</taxon>
        <taxon>Cypriniformes</taxon>
        <taxon>Cyprinidae</taxon>
        <taxon>Labeoninae</taxon>
        <taxon>Labeonini</taxon>
        <taxon>Cirrhinus</taxon>
    </lineage>
</organism>
<evidence type="ECO:0000256" key="2">
    <source>
        <dbReference type="ARBA" id="ARBA00009045"/>
    </source>
</evidence>
<comment type="similarity">
    <text evidence="2">Belongs to the peptidase S54 family.</text>
</comment>
<comment type="caution">
    <text evidence="4">The sequence shown here is derived from an EMBL/GenBank/DDBJ whole genome shotgun (WGS) entry which is preliminary data.</text>
</comment>
<evidence type="ECO:0000313" key="4">
    <source>
        <dbReference type="EMBL" id="KAL0190925.1"/>
    </source>
</evidence>
<evidence type="ECO:0000256" key="3">
    <source>
        <dbReference type="ARBA" id="ARBA00013039"/>
    </source>
</evidence>
<dbReference type="Proteomes" id="UP001529510">
    <property type="component" value="Unassembled WGS sequence"/>
</dbReference>
<feature type="non-terminal residue" evidence="4">
    <location>
        <position position="75"/>
    </location>
</feature>
<dbReference type="InterPro" id="IPR051739">
    <property type="entry name" value="Rhomboid_IM_Serine_Proteases"/>
</dbReference>
<evidence type="ECO:0000256" key="1">
    <source>
        <dbReference type="ARBA" id="ARBA00000156"/>
    </source>
</evidence>
<dbReference type="EMBL" id="JAMKFB020000006">
    <property type="protein sequence ID" value="KAL0190925.1"/>
    <property type="molecule type" value="Genomic_DNA"/>
</dbReference>
<dbReference type="PANTHER" id="PTHR45840:SF5">
    <property type="entry name" value="RHOMBOID-RELATED PROTEIN 3"/>
    <property type="match status" value="1"/>
</dbReference>
<dbReference type="PANTHER" id="PTHR45840">
    <property type="entry name" value="RHOMBOID-RELATED PROTEIN"/>
    <property type="match status" value="1"/>
</dbReference>
<evidence type="ECO:0000313" key="5">
    <source>
        <dbReference type="Proteomes" id="UP001529510"/>
    </source>
</evidence>
<protein>
    <recommendedName>
        <fullName evidence="3">rhomboid protease</fullName>
        <ecNumber evidence="3">3.4.21.105</ecNumber>
    </recommendedName>
</protein>
<keyword evidence="5" id="KW-1185">Reference proteome</keyword>
<reference evidence="4 5" key="1">
    <citation type="submission" date="2024-05" db="EMBL/GenBank/DDBJ databases">
        <title>Genome sequencing and assembly of Indian major carp, Cirrhinus mrigala (Hamilton, 1822).</title>
        <authorList>
            <person name="Mohindra V."/>
            <person name="Chowdhury L.M."/>
            <person name="Lal K."/>
            <person name="Jena J.K."/>
        </authorList>
    </citation>
    <scope>NUCLEOTIDE SEQUENCE [LARGE SCALE GENOMIC DNA]</scope>
    <source>
        <strain evidence="4">CM1030</strain>
        <tissue evidence="4">Blood</tissue>
    </source>
</reference>
<name>A0ABD0QZ73_CIRMR</name>